<comment type="caution">
    <text evidence="20">The sequence shown here is derived from an EMBL/GenBank/DDBJ whole genome shotgun (WGS) entry which is preliminary data.</text>
</comment>
<feature type="binding site" evidence="17">
    <location>
        <begin position="94"/>
        <end position="95"/>
    </location>
    <ligand>
        <name>ATP</name>
        <dbReference type="ChEBI" id="CHEBI:30616"/>
    </ligand>
</feature>
<comment type="similarity">
    <text evidence="2">Belongs to the bacterial diacylglycerol kinase family.</text>
</comment>
<feature type="binding site" evidence="18">
    <location>
        <position position="28"/>
    </location>
    <ligand>
        <name>a divalent metal cation</name>
        <dbReference type="ChEBI" id="CHEBI:60240"/>
    </ligand>
</feature>
<keyword evidence="12 19" id="KW-0472">Membrane</keyword>
<evidence type="ECO:0000256" key="4">
    <source>
        <dbReference type="ARBA" id="ARBA00022516"/>
    </source>
</evidence>
<evidence type="ECO:0000256" key="3">
    <source>
        <dbReference type="ARBA" id="ARBA00022475"/>
    </source>
</evidence>
<dbReference type="CDD" id="cd14263">
    <property type="entry name" value="DAGK_IM_like"/>
    <property type="match status" value="1"/>
</dbReference>
<evidence type="ECO:0000256" key="19">
    <source>
        <dbReference type="SAM" id="Phobius"/>
    </source>
</evidence>
<dbReference type="Gene3D" id="1.10.287.3610">
    <property type="match status" value="1"/>
</dbReference>
<feature type="binding site" evidence="17">
    <location>
        <position position="76"/>
    </location>
    <ligand>
        <name>ATP</name>
        <dbReference type="ChEBI" id="CHEBI:30616"/>
    </ligand>
</feature>
<feature type="active site" description="Proton acceptor" evidence="15">
    <location>
        <position position="69"/>
    </location>
</feature>
<evidence type="ECO:0000256" key="10">
    <source>
        <dbReference type="ARBA" id="ARBA00022989"/>
    </source>
</evidence>
<keyword evidence="18" id="KW-0460">Magnesium</keyword>
<proteinExistence type="inferred from homology"/>
<dbReference type="InterPro" id="IPR000829">
    <property type="entry name" value="DAGK"/>
</dbReference>
<evidence type="ECO:0000256" key="14">
    <source>
        <dbReference type="ARBA" id="ARBA00023264"/>
    </source>
</evidence>
<comment type="cofactor">
    <cofactor evidence="18">
        <name>Mg(2+)</name>
        <dbReference type="ChEBI" id="CHEBI:18420"/>
    </cofactor>
    <text evidence="18">Mn(2+), Zn(2+), Cd(2+) and Co(2+) support activity to lesser extents.</text>
</comment>
<dbReference type="GO" id="GO:0008654">
    <property type="term" value="P:phospholipid biosynthetic process"/>
    <property type="evidence" value="ECO:0007669"/>
    <property type="project" value="UniProtKB-KW"/>
</dbReference>
<dbReference type="InterPro" id="IPR036945">
    <property type="entry name" value="DAGK_sf"/>
</dbReference>
<dbReference type="GO" id="GO:0016301">
    <property type="term" value="F:kinase activity"/>
    <property type="evidence" value="ECO:0007669"/>
    <property type="project" value="UniProtKB-KW"/>
</dbReference>
<keyword evidence="8" id="KW-0418">Kinase</keyword>
<protein>
    <recommendedName>
        <fullName evidence="22">Diacylglycerol kinase</fullName>
    </recommendedName>
</protein>
<feature type="binding site" evidence="17">
    <location>
        <position position="28"/>
    </location>
    <ligand>
        <name>ATP</name>
        <dbReference type="ChEBI" id="CHEBI:30616"/>
    </ligand>
</feature>
<comment type="subcellular location">
    <subcellularLocation>
        <location evidence="1">Cell membrane</location>
        <topology evidence="1">Multi-pass membrane protein</topology>
    </subcellularLocation>
</comment>
<feature type="transmembrane region" description="Helical" evidence="19">
    <location>
        <begin position="55"/>
        <end position="75"/>
    </location>
</feature>
<evidence type="ECO:0000256" key="7">
    <source>
        <dbReference type="ARBA" id="ARBA00022741"/>
    </source>
</evidence>
<dbReference type="EMBL" id="MHHR01000014">
    <property type="protein sequence ID" value="OGY34411.1"/>
    <property type="molecule type" value="Genomic_DNA"/>
</dbReference>
<organism evidence="20 21">
    <name type="scientific">Candidatus Andersenbacteria bacterium RIFCSPHIGHO2_12_FULL_45_11</name>
    <dbReference type="NCBI Taxonomy" id="1797281"/>
    <lineage>
        <taxon>Bacteria</taxon>
        <taxon>Candidatus Anderseniibacteriota</taxon>
    </lineage>
</organism>
<evidence type="ECO:0000256" key="1">
    <source>
        <dbReference type="ARBA" id="ARBA00004651"/>
    </source>
</evidence>
<keyword evidence="6 19" id="KW-0812">Transmembrane</keyword>
<dbReference type="GO" id="GO:0005886">
    <property type="term" value="C:plasma membrane"/>
    <property type="evidence" value="ECO:0007669"/>
    <property type="project" value="UniProtKB-SubCell"/>
</dbReference>
<dbReference type="GO" id="GO:0005524">
    <property type="term" value="F:ATP binding"/>
    <property type="evidence" value="ECO:0007669"/>
    <property type="project" value="UniProtKB-KW"/>
</dbReference>
<keyword evidence="7 17" id="KW-0547">Nucleotide-binding</keyword>
<evidence type="ECO:0000256" key="2">
    <source>
        <dbReference type="ARBA" id="ARBA00005967"/>
    </source>
</evidence>
<evidence type="ECO:0000256" key="12">
    <source>
        <dbReference type="ARBA" id="ARBA00023136"/>
    </source>
</evidence>
<keyword evidence="10 19" id="KW-1133">Transmembrane helix</keyword>
<evidence type="ECO:0000256" key="11">
    <source>
        <dbReference type="ARBA" id="ARBA00023098"/>
    </source>
</evidence>
<keyword evidence="14" id="KW-1208">Phospholipid metabolism</keyword>
<dbReference type="Proteomes" id="UP000177528">
    <property type="component" value="Unassembled WGS sequence"/>
</dbReference>
<name>A0A1G1X3N0_9BACT</name>
<keyword evidence="3" id="KW-1003">Cell membrane</keyword>
<dbReference type="AlphaFoldDB" id="A0A1G1X3N0"/>
<feature type="binding site" evidence="16">
    <location>
        <position position="69"/>
    </location>
    <ligand>
        <name>substrate</name>
    </ligand>
</feature>
<evidence type="ECO:0000256" key="5">
    <source>
        <dbReference type="ARBA" id="ARBA00022679"/>
    </source>
</evidence>
<keyword evidence="11" id="KW-0443">Lipid metabolism</keyword>
<evidence type="ECO:0000313" key="21">
    <source>
        <dbReference type="Proteomes" id="UP000177528"/>
    </source>
</evidence>
<feature type="binding site" evidence="18">
    <location>
        <position position="76"/>
    </location>
    <ligand>
        <name>a divalent metal cation</name>
        <dbReference type="ChEBI" id="CHEBI:60240"/>
    </ligand>
</feature>
<keyword evidence="5" id="KW-0808">Transferase</keyword>
<dbReference type="GO" id="GO:0046872">
    <property type="term" value="F:metal ion binding"/>
    <property type="evidence" value="ECO:0007669"/>
    <property type="project" value="UniProtKB-KW"/>
</dbReference>
<evidence type="ECO:0000256" key="15">
    <source>
        <dbReference type="PIRSR" id="PIRSR600829-1"/>
    </source>
</evidence>
<feature type="transmembrane region" description="Helical" evidence="19">
    <location>
        <begin position="96"/>
        <end position="120"/>
    </location>
</feature>
<evidence type="ECO:0000256" key="13">
    <source>
        <dbReference type="ARBA" id="ARBA00023209"/>
    </source>
</evidence>
<dbReference type="Pfam" id="PF01219">
    <property type="entry name" value="DAGK_prokar"/>
    <property type="match status" value="1"/>
</dbReference>
<evidence type="ECO:0000256" key="17">
    <source>
        <dbReference type="PIRSR" id="PIRSR600829-3"/>
    </source>
</evidence>
<reference evidence="20 21" key="1">
    <citation type="journal article" date="2016" name="Nat. Commun.">
        <title>Thousands of microbial genomes shed light on interconnected biogeochemical processes in an aquifer system.</title>
        <authorList>
            <person name="Anantharaman K."/>
            <person name="Brown C.T."/>
            <person name="Hug L.A."/>
            <person name="Sharon I."/>
            <person name="Castelle C.J."/>
            <person name="Probst A.J."/>
            <person name="Thomas B.C."/>
            <person name="Singh A."/>
            <person name="Wilkins M.J."/>
            <person name="Karaoz U."/>
            <person name="Brodie E.L."/>
            <person name="Williams K.H."/>
            <person name="Hubbard S.S."/>
            <person name="Banfield J.F."/>
        </authorList>
    </citation>
    <scope>NUCLEOTIDE SEQUENCE [LARGE SCALE GENOMIC DNA]</scope>
</reference>
<evidence type="ECO:0000256" key="8">
    <source>
        <dbReference type="ARBA" id="ARBA00022777"/>
    </source>
</evidence>
<accession>A0A1G1X3N0</accession>
<keyword evidence="18" id="KW-0479">Metal-binding</keyword>
<evidence type="ECO:0008006" key="22">
    <source>
        <dbReference type="Google" id="ProtNLM"/>
    </source>
</evidence>
<keyword evidence="4" id="KW-0444">Lipid biosynthesis</keyword>
<feature type="transmembrane region" description="Helical" evidence="19">
    <location>
        <begin position="31"/>
        <end position="49"/>
    </location>
</feature>
<evidence type="ECO:0000313" key="20">
    <source>
        <dbReference type="EMBL" id="OGY34411.1"/>
    </source>
</evidence>
<evidence type="ECO:0000256" key="6">
    <source>
        <dbReference type="ARBA" id="ARBA00022692"/>
    </source>
</evidence>
<gene>
    <name evidence="20" type="ORF">A3D99_02770</name>
</gene>
<sequence>MKQWNKSRSIIDATRFAMRGIAIAGVREQNVRTHMVLGTLVVCMLIFLRAGRLDIIVVLFAIALVISLEMINTCLELFADTVHPEYSEAIRDMKDIAAGAVLFASGIAFVIGILVFLSTIERYFL</sequence>
<dbReference type="PANTHER" id="PTHR34299">
    <property type="entry name" value="DIACYLGLYCEROL KINASE"/>
    <property type="match status" value="1"/>
</dbReference>
<keyword evidence="13" id="KW-0594">Phospholipid biosynthesis</keyword>
<dbReference type="PANTHER" id="PTHR34299:SF1">
    <property type="entry name" value="DIACYLGLYCEROL KINASE"/>
    <property type="match status" value="1"/>
</dbReference>
<keyword evidence="9 17" id="KW-0067">ATP-binding</keyword>
<evidence type="ECO:0000256" key="16">
    <source>
        <dbReference type="PIRSR" id="PIRSR600829-2"/>
    </source>
</evidence>
<evidence type="ECO:0000256" key="9">
    <source>
        <dbReference type="ARBA" id="ARBA00022840"/>
    </source>
</evidence>
<evidence type="ECO:0000256" key="18">
    <source>
        <dbReference type="PIRSR" id="PIRSR600829-4"/>
    </source>
</evidence>